<comment type="caution">
    <text evidence="11">Lacks conserved residue(s) required for the propagation of feature annotation.</text>
</comment>
<evidence type="ECO:0000256" key="8">
    <source>
        <dbReference type="ARBA" id="ARBA00022958"/>
    </source>
</evidence>
<feature type="binding site" evidence="11">
    <location>
        <position position="246"/>
    </location>
    <ligand>
        <name>ATP</name>
        <dbReference type="ChEBI" id="CHEBI:30616"/>
    </ligand>
</feature>
<dbReference type="SUPFAM" id="SSF53613">
    <property type="entry name" value="Ribokinase-like"/>
    <property type="match status" value="1"/>
</dbReference>
<feature type="binding site" evidence="11">
    <location>
        <begin position="101"/>
        <end position="105"/>
    </location>
    <ligand>
        <name>substrate</name>
    </ligand>
</feature>
<comment type="cofactor">
    <cofactor evidence="11">
        <name>Mg(2+)</name>
        <dbReference type="ChEBI" id="CHEBI:18420"/>
    </cofactor>
    <text evidence="11">Requires a divalent cation, most likely magnesium in vivo, as an electrophilic catalyst to aid phosphoryl group transfer. It is the chelate of the metal and the nucleotide that is the actual substrate.</text>
</comment>
<dbReference type="GO" id="GO:0019303">
    <property type="term" value="P:D-ribose catabolic process"/>
    <property type="evidence" value="ECO:0007669"/>
    <property type="project" value="UniProtKB-UniRule"/>
</dbReference>
<keyword evidence="6 11" id="KW-0067">ATP-binding</keyword>
<dbReference type="Pfam" id="PF00294">
    <property type="entry name" value="PfkB"/>
    <property type="match status" value="1"/>
</dbReference>
<sequence length="370" mass="38790">MTSRRWRRLLPPSSAGGPAKTPISSQRCASTCTRPSTPSCPARGSAGQGHSPPTRRSRVPHAPPKICVVGSSNMDLISRVPHLPRLGETIVGHSFHMGYGGKGANQAVMAAKLRAQVTMVTKLGRDVFGEGSLGNYRQQGVETTYVLFDSERASGVAPIFVDDNAQNSIVIVPGANMGLSPADVRRSTPAIQAADALICQLEIPVETTLEAFRIAKAAKVRTILNPAPAAALPDELLRLCDFCVPNETETESLTGRAVTTVEEAAAAGRILLGRGPRVVIITLGARGALVLDAGTPEYVPSIRVDAVDPTGAGDAFIGSLAVFLGEGASLLDAVGRANAVAALSVTRIGTQTSFPSRDEADRFFTQHRLA</sequence>
<keyword evidence="9 11" id="KW-0119">Carbohydrate metabolism</keyword>
<evidence type="ECO:0000313" key="15">
    <source>
        <dbReference type="EMBL" id="TMJ00565.1"/>
    </source>
</evidence>
<dbReference type="InterPro" id="IPR011611">
    <property type="entry name" value="PfkB_dom"/>
</dbReference>
<comment type="function">
    <text evidence="11">Catalyzes the phosphorylation of ribose at O-5 in a reaction requiring ATP and magnesium. The resulting D-ribose-5-phosphate can then be used either for sythesis of nucleotides, histidine, and tryptophan, or as a component of the pentose phosphate pathway.</text>
</comment>
<dbReference type="CDD" id="cd01174">
    <property type="entry name" value="ribokinase"/>
    <property type="match status" value="1"/>
</dbReference>
<dbReference type="AlphaFoldDB" id="A0A537KXT7"/>
<dbReference type="InterPro" id="IPR011877">
    <property type="entry name" value="Ribokinase"/>
</dbReference>
<comment type="pathway">
    <text evidence="11">Carbohydrate metabolism; D-ribose degradation; D-ribose 5-phosphate from beta-D-ribopyranose: step 2/2.</text>
</comment>
<evidence type="ECO:0000256" key="1">
    <source>
        <dbReference type="ARBA" id="ARBA00022490"/>
    </source>
</evidence>
<feature type="active site" description="Proton acceptor" evidence="11">
    <location>
        <position position="314"/>
    </location>
</feature>
<evidence type="ECO:0000256" key="2">
    <source>
        <dbReference type="ARBA" id="ARBA00022679"/>
    </source>
</evidence>
<comment type="caution">
    <text evidence="15">The sequence shown here is derived from an EMBL/GenBank/DDBJ whole genome shotgun (WGS) entry which is preliminary data.</text>
</comment>
<keyword evidence="7 11" id="KW-0460">Magnesium</keyword>
<evidence type="ECO:0000313" key="16">
    <source>
        <dbReference type="Proteomes" id="UP000319353"/>
    </source>
</evidence>
<feature type="binding site" evidence="11">
    <location>
        <position position="344"/>
    </location>
    <ligand>
        <name>K(+)</name>
        <dbReference type="ChEBI" id="CHEBI:29103"/>
    </ligand>
</feature>
<feature type="binding site" evidence="11">
    <location>
        <position position="353"/>
    </location>
    <ligand>
        <name>K(+)</name>
        <dbReference type="ChEBI" id="CHEBI:29103"/>
    </ligand>
</feature>
<accession>A0A537KXT7</accession>
<comment type="catalytic activity">
    <reaction evidence="10">
        <text>2-deoxy-D-ribose + ATP = 2-deoxy-D-ribose 5-phosphate + ADP + H(+)</text>
        <dbReference type="Rhea" id="RHEA:30871"/>
        <dbReference type="ChEBI" id="CHEBI:15378"/>
        <dbReference type="ChEBI" id="CHEBI:30616"/>
        <dbReference type="ChEBI" id="CHEBI:62877"/>
        <dbReference type="ChEBI" id="CHEBI:90761"/>
        <dbReference type="ChEBI" id="CHEBI:456216"/>
        <dbReference type="EC" id="2.7.1.229"/>
    </reaction>
    <physiologicalReaction direction="left-to-right" evidence="10">
        <dbReference type="Rhea" id="RHEA:30872"/>
    </physiologicalReaction>
</comment>
<keyword evidence="2 11" id="KW-0808">Transferase</keyword>
<feature type="domain" description="Carbohydrate kinase PfkB" evidence="14">
    <location>
        <begin position="65"/>
        <end position="356"/>
    </location>
</feature>
<keyword evidence="4 11" id="KW-0547">Nucleotide-binding</keyword>
<gene>
    <name evidence="11 15" type="primary">rbsK</name>
    <name evidence="15" type="ORF">E6H01_09080</name>
</gene>
<dbReference type="InterPro" id="IPR029056">
    <property type="entry name" value="Ribokinase-like"/>
</dbReference>
<feature type="region of interest" description="Disordered" evidence="13">
    <location>
        <begin position="1"/>
        <end position="64"/>
    </location>
</feature>
<keyword evidence="8 11" id="KW-0630">Potassium</keyword>
<dbReference type="GO" id="GO:0046872">
    <property type="term" value="F:metal ion binding"/>
    <property type="evidence" value="ECO:0007669"/>
    <property type="project" value="UniProtKB-KW"/>
</dbReference>
<feature type="binding site" evidence="11">
    <location>
        <position position="338"/>
    </location>
    <ligand>
        <name>ATP</name>
        <dbReference type="ChEBI" id="CHEBI:30616"/>
    </ligand>
</feature>
<evidence type="ECO:0000256" key="13">
    <source>
        <dbReference type="SAM" id="MobiDB-lite"/>
    </source>
</evidence>
<dbReference type="InterPro" id="IPR002139">
    <property type="entry name" value="Ribo/fructo_kinase"/>
</dbReference>
<organism evidence="15 16">
    <name type="scientific">Candidatus Segetimicrobium genomatis</name>
    <dbReference type="NCBI Taxonomy" id="2569760"/>
    <lineage>
        <taxon>Bacteria</taxon>
        <taxon>Bacillati</taxon>
        <taxon>Candidatus Sysuimicrobiota</taxon>
        <taxon>Candidatus Sysuimicrobiia</taxon>
        <taxon>Candidatus Sysuimicrobiales</taxon>
        <taxon>Candidatus Segetimicrobiaceae</taxon>
        <taxon>Candidatus Segetimicrobium</taxon>
    </lineage>
</organism>
<dbReference type="PANTHER" id="PTHR10584">
    <property type="entry name" value="SUGAR KINASE"/>
    <property type="match status" value="1"/>
</dbReference>
<evidence type="ECO:0000259" key="14">
    <source>
        <dbReference type="Pfam" id="PF00294"/>
    </source>
</evidence>
<dbReference type="GO" id="GO:0004747">
    <property type="term" value="F:ribokinase activity"/>
    <property type="evidence" value="ECO:0007669"/>
    <property type="project" value="UniProtKB-UniRule"/>
</dbReference>
<evidence type="ECO:0000256" key="10">
    <source>
        <dbReference type="ARBA" id="ARBA00051363"/>
    </source>
</evidence>
<evidence type="ECO:0000256" key="5">
    <source>
        <dbReference type="ARBA" id="ARBA00022777"/>
    </source>
</evidence>
<evidence type="ECO:0000256" key="12">
    <source>
        <dbReference type="NCBIfam" id="TIGR02152"/>
    </source>
</evidence>
<evidence type="ECO:0000256" key="11">
    <source>
        <dbReference type="HAMAP-Rule" id="MF_01987"/>
    </source>
</evidence>
<dbReference type="EC" id="2.7.1.15" evidence="11 12"/>
<evidence type="ECO:0000256" key="6">
    <source>
        <dbReference type="ARBA" id="ARBA00022840"/>
    </source>
</evidence>
<evidence type="ECO:0000256" key="9">
    <source>
        <dbReference type="ARBA" id="ARBA00023277"/>
    </source>
</evidence>
<dbReference type="Proteomes" id="UP000319353">
    <property type="component" value="Unassembled WGS sequence"/>
</dbReference>
<comment type="subunit">
    <text evidence="11">Homodimer.</text>
</comment>
<feature type="binding site" evidence="11">
    <location>
        <begin position="313"/>
        <end position="314"/>
    </location>
    <ligand>
        <name>ATP</name>
        <dbReference type="ChEBI" id="CHEBI:30616"/>
    </ligand>
</feature>
<dbReference type="HAMAP" id="MF_01987">
    <property type="entry name" value="Ribokinase"/>
    <property type="match status" value="1"/>
</dbReference>
<feature type="binding site" evidence="11">
    <location>
        <position position="349"/>
    </location>
    <ligand>
        <name>K(+)</name>
        <dbReference type="ChEBI" id="CHEBI:29103"/>
    </ligand>
</feature>
<comment type="catalytic activity">
    <reaction evidence="11">
        <text>D-ribose + ATP = D-ribose 5-phosphate + ADP + H(+)</text>
        <dbReference type="Rhea" id="RHEA:13697"/>
        <dbReference type="ChEBI" id="CHEBI:15378"/>
        <dbReference type="ChEBI" id="CHEBI:30616"/>
        <dbReference type="ChEBI" id="CHEBI:47013"/>
        <dbReference type="ChEBI" id="CHEBI:78346"/>
        <dbReference type="ChEBI" id="CHEBI:456216"/>
        <dbReference type="EC" id="2.7.1.15"/>
    </reaction>
</comment>
<name>A0A537KXT7_9BACT</name>
<keyword evidence="5 11" id="KW-0418">Kinase</keyword>
<dbReference type="PRINTS" id="PR00990">
    <property type="entry name" value="RIBOKINASE"/>
</dbReference>
<proteinExistence type="inferred from homology"/>
<dbReference type="GO" id="GO:0005524">
    <property type="term" value="F:ATP binding"/>
    <property type="evidence" value="ECO:0007669"/>
    <property type="project" value="UniProtKB-UniRule"/>
</dbReference>
<keyword evidence="1 11" id="KW-0963">Cytoplasm</keyword>
<dbReference type="PANTHER" id="PTHR10584:SF166">
    <property type="entry name" value="RIBOKINASE"/>
    <property type="match status" value="1"/>
</dbReference>
<feature type="binding site" evidence="11">
    <location>
        <position position="314"/>
    </location>
    <ligand>
        <name>substrate</name>
    </ligand>
</feature>
<reference evidence="15 16" key="1">
    <citation type="journal article" date="2019" name="Nat. Microbiol.">
        <title>Mediterranean grassland soil C-N compound turnover is dependent on rainfall and depth, and is mediated by genomically divergent microorganisms.</title>
        <authorList>
            <person name="Diamond S."/>
            <person name="Andeer P.F."/>
            <person name="Li Z."/>
            <person name="Crits-Christoph A."/>
            <person name="Burstein D."/>
            <person name="Anantharaman K."/>
            <person name="Lane K.R."/>
            <person name="Thomas B.C."/>
            <person name="Pan C."/>
            <person name="Northen T.R."/>
            <person name="Banfield J.F."/>
        </authorList>
    </citation>
    <scope>NUCLEOTIDE SEQUENCE [LARGE SCALE GENOMIC DNA]</scope>
    <source>
        <strain evidence="15">NP_4</strain>
    </source>
</reference>
<comment type="similarity">
    <text evidence="11">Belongs to the carbohydrate kinase PfkB family. Ribokinase subfamily.</text>
</comment>
<evidence type="ECO:0000256" key="7">
    <source>
        <dbReference type="ARBA" id="ARBA00022842"/>
    </source>
</evidence>
<dbReference type="Gene3D" id="3.40.1190.20">
    <property type="match status" value="1"/>
</dbReference>
<feature type="binding site" evidence="11">
    <location>
        <position position="202"/>
    </location>
    <ligand>
        <name>substrate</name>
    </ligand>
</feature>
<dbReference type="EMBL" id="VBAL01000113">
    <property type="protein sequence ID" value="TMJ00565.1"/>
    <property type="molecule type" value="Genomic_DNA"/>
</dbReference>
<feature type="binding site" evidence="11">
    <location>
        <position position="308"/>
    </location>
    <ligand>
        <name>K(+)</name>
        <dbReference type="ChEBI" id="CHEBI:29103"/>
    </ligand>
</feature>
<comment type="activity regulation">
    <text evidence="11">Activated by a monovalent cation that binds near, but not in, the active site. The most likely occupant of the site in vivo is potassium. Ion binding induces a conformational change that may alter substrate affinity.</text>
</comment>
<dbReference type="FunFam" id="3.40.1190.20:FF:000010">
    <property type="entry name" value="Ribokinase"/>
    <property type="match status" value="1"/>
</dbReference>
<dbReference type="GO" id="GO:0005829">
    <property type="term" value="C:cytosol"/>
    <property type="evidence" value="ECO:0007669"/>
    <property type="project" value="TreeGrafter"/>
</dbReference>
<protein>
    <recommendedName>
        <fullName evidence="11 12">Ribokinase</fullName>
        <shortName evidence="11">RK</shortName>
        <ecNumber evidence="11 12">2.7.1.15</ecNumber>
    </recommendedName>
</protein>
<dbReference type="UniPathway" id="UPA00916">
    <property type="reaction ID" value="UER00889"/>
</dbReference>
<keyword evidence="3 11" id="KW-0479">Metal-binding</keyword>
<evidence type="ECO:0000256" key="3">
    <source>
        <dbReference type="ARBA" id="ARBA00022723"/>
    </source>
</evidence>
<dbReference type="NCBIfam" id="TIGR02152">
    <property type="entry name" value="D_ribokin_bact"/>
    <property type="match status" value="1"/>
</dbReference>
<feature type="binding site" evidence="11">
    <location>
        <begin position="73"/>
        <end position="75"/>
    </location>
    <ligand>
        <name>substrate</name>
    </ligand>
</feature>
<feature type="binding site" evidence="11">
    <location>
        <position position="347"/>
    </location>
    <ligand>
        <name>K(+)</name>
        <dbReference type="ChEBI" id="CHEBI:29103"/>
    </ligand>
</feature>
<feature type="binding site" evidence="11">
    <location>
        <begin position="282"/>
        <end position="287"/>
    </location>
    <ligand>
        <name>ATP</name>
        <dbReference type="ChEBI" id="CHEBI:30616"/>
    </ligand>
</feature>
<comment type="subcellular location">
    <subcellularLocation>
        <location evidence="11">Cytoplasm</location>
    </subcellularLocation>
</comment>
<feature type="compositionally biased region" description="Polar residues" evidence="13">
    <location>
        <begin position="22"/>
        <end position="39"/>
    </location>
</feature>
<feature type="binding site" evidence="11">
    <location>
        <position position="310"/>
    </location>
    <ligand>
        <name>K(+)</name>
        <dbReference type="ChEBI" id="CHEBI:29103"/>
    </ligand>
</feature>
<evidence type="ECO:0000256" key="4">
    <source>
        <dbReference type="ARBA" id="ARBA00022741"/>
    </source>
</evidence>